<keyword evidence="3" id="KW-0378">Hydrolase</keyword>
<comment type="similarity">
    <text evidence="1">Belongs to the peptidase C40 family.</text>
</comment>
<keyword evidence="4" id="KW-0788">Thiol protease</keyword>
<feature type="region of interest" description="Disordered" evidence="5">
    <location>
        <begin position="318"/>
        <end position="462"/>
    </location>
</feature>
<evidence type="ECO:0000313" key="8">
    <source>
        <dbReference type="Proteomes" id="UP000838412"/>
    </source>
</evidence>
<organism evidence="7 8">
    <name type="scientific">Branchiostoma lanceolatum</name>
    <name type="common">Common lancelet</name>
    <name type="synonym">Amphioxus lanceolatum</name>
    <dbReference type="NCBI Taxonomy" id="7740"/>
    <lineage>
        <taxon>Eukaryota</taxon>
        <taxon>Metazoa</taxon>
        <taxon>Chordata</taxon>
        <taxon>Cephalochordata</taxon>
        <taxon>Leptocardii</taxon>
        <taxon>Amphioxiformes</taxon>
        <taxon>Branchiostomatidae</taxon>
        <taxon>Branchiostoma</taxon>
    </lineage>
</organism>
<dbReference type="SUPFAM" id="SSF54001">
    <property type="entry name" value="Cysteine proteinases"/>
    <property type="match status" value="1"/>
</dbReference>
<feature type="domain" description="NlpC/P60" evidence="6">
    <location>
        <begin position="96"/>
        <end position="242"/>
    </location>
</feature>
<feature type="compositionally biased region" description="Polar residues" evidence="5">
    <location>
        <begin position="345"/>
        <end position="362"/>
    </location>
</feature>
<reference evidence="7" key="1">
    <citation type="submission" date="2022-01" db="EMBL/GenBank/DDBJ databases">
        <authorList>
            <person name="Braso-Vives M."/>
        </authorList>
    </citation>
    <scope>NUCLEOTIDE SEQUENCE</scope>
</reference>
<feature type="compositionally biased region" description="Polar residues" evidence="5">
    <location>
        <begin position="1"/>
        <end position="15"/>
    </location>
</feature>
<dbReference type="GO" id="GO:0008234">
    <property type="term" value="F:cysteine-type peptidase activity"/>
    <property type="evidence" value="ECO:0007669"/>
    <property type="project" value="UniProtKB-KW"/>
</dbReference>
<feature type="compositionally biased region" description="Basic and acidic residues" evidence="5">
    <location>
        <begin position="406"/>
        <end position="416"/>
    </location>
</feature>
<feature type="region of interest" description="Disordered" evidence="5">
    <location>
        <begin position="277"/>
        <end position="304"/>
    </location>
</feature>
<evidence type="ECO:0000259" key="6">
    <source>
        <dbReference type="PROSITE" id="PS51935"/>
    </source>
</evidence>
<feature type="compositionally biased region" description="Basic and acidic residues" evidence="5">
    <location>
        <begin position="378"/>
        <end position="388"/>
    </location>
</feature>
<proteinExistence type="inferred from homology"/>
<dbReference type="InterPro" id="IPR038765">
    <property type="entry name" value="Papain-like_cys_pep_sf"/>
</dbReference>
<feature type="compositionally biased region" description="Basic and acidic residues" evidence="5">
    <location>
        <begin position="424"/>
        <end position="436"/>
    </location>
</feature>
<dbReference type="InterPro" id="IPR000064">
    <property type="entry name" value="NLP_P60_dom"/>
</dbReference>
<name>A0A8J9VS08_BRALA</name>
<evidence type="ECO:0000256" key="1">
    <source>
        <dbReference type="ARBA" id="ARBA00007074"/>
    </source>
</evidence>
<dbReference type="OrthoDB" id="202825at2759"/>
<sequence>MATTSTRLPLQNCQPSRPDMADRTDTVRPAAAGSKRAQPCVFEVNFAGDNKENKSSKRDLQGAFRQYKKRRQTELKTQQLMKERELQARADPARMEALRHKFLETAKKYYGVPYAKKYHHPDSPEYGSPLFLDCCGLVRRVLRELKEEFGFTIGPWNQAYMFDTLPNVVEREEDMRPGDLVFVSGIYYNPKSKKQRHNMVHVEIWAGEGEKVVGARWQRGKVQMFDSYKFQSKSYHSMQYHFRSIDTWLLGICKSYCPDHPWTRSSFVPTQRSVFAAEEPAQQDQEAGDGDDHTQLHGNQGNQGEAAVDDVTISVAQDHETSSDVTAPVVDDAGSDESNPMFRAPSTSETASSGIATSSNADETPKEKALSQDTGVSSDDKSSIHVEDVVPDSSSKALADFSPCNQKKDVPHKDNGDVVFSGDDEPKAETSEEKQELPNGDPHISEKETDIEQCDQKGAGPESLPYRVLGLLRAALNNVLRLVYG</sequence>
<evidence type="ECO:0000313" key="7">
    <source>
        <dbReference type="EMBL" id="CAH1239607.1"/>
    </source>
</evidence>
<keyword evidence="8" id="KW-1185">Reference proteome</keyword>
<dbReference type="PANTHER" id="PTHR47664:SF1">
    <property type="entry name" value="CHROMOSOME UNDETERMINED SCAFFOLD_14, WHOLE GENOME SHOTGUN SEQUENCE"/>
    <property type="match status" value="1"/>
</dbReference>
<feature type="region of interest" description="Disordered" evidence="5">
    <location>
        <begin position="1"/>
        <end position="34"/>
    </location>
</feature>
<evidence type="ECO:0000256" key="5">
    <source>
        <dbReference type="SAM" id="MobiDB-lite"/>
    </source>
</evidence>
<dbReference type="Proteomes" id="UP000838412">
    <property type="component" value="Chromosome 11"/>
</dbReference>
<accession>A0A8J9VS08</accession>
<dbReference type="GO" id="GO:0006508">
    <property type="term" value="P:proteolysis"/>
    <property type="evidence" value="ECO:0007669"/>
    <property type="project" value="UniProtKB-KW"/>
</dbReference>
<evidence type="ECO:0000256" key="2">
    <source>
        <dbReference type="ARBA" id="ARBA00022670"/>
    </source>
</evidence>
<dbReference type="Gene3D" id="3.90.1720.10">
    <property type="entry name" value="endopeptidase domain like (from Nostoc punctiforme)"/>
    <property type="match status" value="1"/>
</dbReference>
<gene>
    <name evidence="7" type="primary">Hypp5852</name>
    <name evidence="7" type="ORF">BLAG_LOCUS3854</name>
</gene>
<evidence type="ECO:0000256" key="4">
    <source>
        <dbReference type="ARBA" id="ARBA00022807"/>
    </source>
</evidence>
<protein>
    <submittedName>
        <fullName evidence="7">Hypp5852 protein</fullName>
    </submittedName>
</protein>
<dbReference type="AlphaFoldDB" id="A0A8J9VS08"/>
<dbReference type="PROSITE" id="PS51935">
    <property type="entry name" value="NLPC_P60"/>
    <property type="match status" value="1"/>
</dbReference>
<evidence type="ECO:0000256" key="3">
    <source>
        <dbReference type="ARBA" id="ARBA00022801"/>
    </source>
</evidence>
<dbReference type="PANTHER" id="PTHR47664">
    <property type="entry name" value="NLPC_P60 DOMAIN-CONTAINING PROTEIN"/>
    <property type="match status" value="1"/>
</dbReference>
<dbReference type="EMBL" id="OV696696">
    <property type="protein sequence ID" value="CAH1239607.1"/>
    <property type="molecule type" value="Genomic_DNA"/>
</dbReference>
<keyword evidence="2" id="KW-0645">Protease</keyword>